<dbReference type="CDD" id="cd03801">
    <property type="entry name" value="GT4_PimA-like"/>
    <property type="match status" value="1"/>
</dbReference>
<dbReference type="InterPro" id="IPR028098">
    <property type="entry name" value="Glyco_trans_4-like_N"/>
</dbReference>
<dbReference type="Pfam" id="PF13439">
    <property type="entry name" value="Glyco_transf_4"/>
    <property type="match status" value="1"/>
</dbReference>
<evidence type="ECO:0000313" key="3">
    <source>
        <dbReference type="EMBL" id="CAA7392700.1"/>
    </source>
</evidence>
<evidence type="ECO:0000259" key="2">
    <source>
        <dbReference type="Pfam" id="PF13439"/>
    </source>
</evidence>
<accession>A0A7I8K571</accession>
<dbReference type="OrthoDB" id="734129at2759"/>
<keyword evidence="4" id="KW-1185">Reference proteome</keyword>
<dbReference type="PANTHER" id="PTHR46686:SF4">
    <property type="entry name" value="GLYCOSYLTRANSFERASE FAMILY 4 PROTEIN"/>
    <property type="match status" value="1"/>
</dbReference>
<feature type="domain" description="Glycosyltransferase subfamily 4-like N-terminal" evidence="2">
    <location>
        <begin position="108"/>
        <end position="285"/>
    </location>
</feature>
<protein>
    <recommendedName>
        <fullName evidence="2">Glycosyltransferase subfamily 4-like N-terminal domain-containing protein</fullName>
    </recommendedName>
</protein>
<dbReference type="EMBL" id="LR746266">
    <property type="protein sequence ID" value="CAA7392700.1"/>
    <property type="molecule type" value="Genomic_DNA"/>
</dbReference>
<proteinExistence type="predicted"/>
<dbReference type="Gene3D" id="3.40.50.2000">
    <property type="entry name" value="Glycogen Phosphorylase B"/>
    <property type="match status" value="2"/>
</dbReference>
<name>A0A7I8K571_SPIIN</name>
<dbReference type="AlphaFoldDB" id="A0A7I8K571"/>
<evidence type="ECO:0000313" key="4">
    <source>
        <dbReference type="Proteomes" id="UP000663760"/>
    </source>
</evidence>
<dbReference type="Proteomes" id="UP000663760">
    <property type="component" value="Chromosome 3"/>
</dbReference>
<keyword evidence="1" id="KW-0472">Membrane</keyword>
<feature type="transmembrane region" description="Helical" evidence="1">
    <location>
        <begin position="26"/>
        <end position="45"/>
    </location>
</feature>
<organism evidence="3 4">
    <name type="scientific">Spirodela intermedia</name>
    <name type="common">Intermediate duckweed</name>
    <dbReference type="NCBI Taxonomy" id="51605"/>
    <lineage>
        <taxon>Eukaryota</taxon>
        <taxon>Viridiplantae</taxon>
        <taxon>Streptophyta</taxon>
        <taxon>Embryophyta</taxon>
        <taxon>Tracheophyta</taxon>
        <taxon>Spermatophyta</taxon>
        <taxon>Magnoliopsida</taxon>
        <taxon>Liliopsida</taxon>
        <taxon>Araceae</taxon>
        <taxon>Lemnoideae</taxon>
        <taxon>Spirodela</taxon>
    </lineage>
</organism>
<evidence type="ECO:0000256" key="1">
    <source>
        <dbReference type="SAM" id="Phobius"/>
    </source>
</evidence>
<reference evidence="3" key="1">
    <citation type="submission" date="2020-02" db="EMBL/GenBank/DDBJ databases">
        <authorList>
            <person name="Scholz U."/>
            <person name="Mascher M."/>
            <person name="Fiebig A."/>
        </authorList>
    </citation>
    <scope>NUCLEOTIDE SEQUENCE</scope>
</reference>
<dbReference type="PANTHER" id="PTHR46686">
    <property type="entry name" value="GLYCOSYLTRANSFERASE"/>
    <property type="match status" value="1"/>
</dbReference>
<keyword evidence="1" id="KW-0812">Transmembrane</keyword>
<dbReference type="Pfam" id="PF13692">
    <property type="entry name" value="Glyco_trans_1_4"/>
    <property type="match status" value="1"/>
</dbReference>
<sequence length="505" mass="56320">MGAKQRGMGKRRHCPAPPPVLHSHGFRYFLFVISAMSLVGLFYLASKPCRLGGFFLGSRQLDDPSLWSGRLDELPFAWNHLRFSASPPPRRLRIALFVKRWPKGDRAGGMERHALTLHGALALRGHATHVFTSDPGGPPDRSSPNMLFHLSPPLRGGGFDAAAAWDQFARANAALPFDVVHSESVGLPHLFAGNLSNVAVSWHGIAYEAVHSEIAQDLARLPGEQRSSDQVKRMQERLFRVVDEVKFFDSYAHHVATSDHVGDILRRVYMIPDERVHVILNGVDEQIFRRDAEKGTAFRRRHRVPEKAKLVVGMSGRLVKDKGHPIMVEALRQLLEEEPDSMEWVFFLVAGDGPWGDRYRELGPNFLVLGPLDRPSLSEFYNAIDVFAHPTLRAQGLDQTVLEAMNSGKPVMVTRFAGITESAIVSSEMGYVFAPSVQRIKETLSRVIRDGRGVLEKKGEVARRRALKLFTATKMAAAFERLFLCIASKNAGDGSDFCRYPLSTD</sequence>
<gene>
    <name evidence="3" type="ORF">SI8410_03003566</name>
</gene>
<dbReference type="SUPFAM" id="SSF53756">
    <property type="entry name" value="UDP-Glycosyltransferase/glycogen phosphorylase"/>
    <property type="match status" value="1"/>
</dbReference>
<keyword evidence="1" id="KW-1133">Transmembrane helix</keyword>